<dbReference type="GO" id="GO:0016020">
    <property type="term" value="C:membrane"/>
    <property type="evidence" value="ECO:0007669"/>
    <property type="project" value="InterPro"/>
</dbReference>
<evidence type="ECO:0000313" key="10">
    <source>
        <dbReference type="EMBL" id="EEY92497.1"/>
    </source>
</evidence>
<dbReference type="InterPro" id="IPR006143">
    <property type="entry name" value="RND_pump_MFP"/>
</dbReference>
<feature type="domain" description="CzcB-like C-terminal circularly permuted SH3-like" evidence="9">
    <location>
        <begin position="336"/>
        <end position="403"/>
    </location>
</feature>
<dbReference type="InterPro" id="IPR058649">
    <property type="entry name" value="CzcB_C"/>
</dbReference>
<dbReference type="EMBL" id="GG705012">
    <property type="protein sequence ID" value="EEY92497.1"/>
    <property type="molecule type" value="Genomic_DNA"/>
</dbReference>
<name>D0SNI3_ACIJU</name>
<reference evidence="11" key="1">
    <citation type="journal article" date="2012" name="PLoS ONE">
        <title>The success of Acinetobacter species; genetic, metabolic and virulence attributes.</title>
        <authorList>
            <person name="Peleg A.Y."/>
            <person name="de Breij A."/>
            <person name="Adams M.D."/>
            <person name="Cerqueira G.M."/>
            <person name="Mocali S."/>
            <person name="Galardini M."/>
            <person name="Nibbering P.H."/>
            <person name="Earl A.M."/>
            <person name="Ward D.V."/>
            <person name="Paterson D.L."/>
            <person name="Seifert H."/>
            <person name="Dijkshoorn L."/>
        </authorList>
    </citation>
    <scope>NUCLEOTIDE SEQUENCE [LARGE SCALE GENOMIC DNA]</scope>
    <source>
        <strain evidence="11">SH205</strain>
    </source>
</reference>
<dbReference type="PANTHER" id="PTHR30097:SF4">
    <property type="entry name" value="SLR6042 PROTEIN"/>
    <property type="match status" value="1"/>
</dbReference>
<comment type="similarity">
    <text evidence="1">Belongs to the membrane fusion protein (MFP) (TC 8.A.1) family.</text>
</comment>
<dbReference type="GO" id="GO:0015679">
    <property type="term" value="P:plasma membrane copper ion transport"/>
    <property type="evidence" value="ECO:0007669"/>
    <property type="project" value="TreeGrafter"/>
</dbReference>
<dbReference type="PANTHER" id="PTHR30097">
    <property type="entry name" value="CATION EFFLUX SYSTEM PROTEIN CUSB"/>
    <property type="match status" value="1"/>
</dbReference>
<dbReference type="SUPFAM" id="SSF111369">
    <property type="entry name" value="HlyD-like secretion proteins"/>
    <property type="match status" value="1"/>
</dbReference>
<feature type="domain" description="CusB-like beta-barrel" evidence="7">
    <location>
        <begin position="254"/>
        <end position="328"/>
    </location>
</feature>
<dbReference type="NCBIfam" id="TIGR01730">
    <property type="entry name" value="RND_mfp"/>
    <property type="match status" value="1"/>
</dbReference>
<dbReference type="Proteomes" id="UP000018442">
    <property type="component" value="Unassembled WGS sequence"/>
</dbReference>
<feature type="compositionally biased region" description="Basic and acidic residues" evidence="4">
    <location>
        <begin position="44"/>
        <end position="61"/>
    </location>
</feature>
<keyword evidence="3" id="KW-0175">Coiled coil</keyword>
<keyword evidence="5" id="KW-0812">Transmembrane</keyword>
<evidence type="ECO:0000259" key="8">
    <source>
        <dbReference type="Pfam" id="PF25973"/>
    </source>
</evidence>
<dbReference type="GO" id="GO:0022857">
    <property type="term" value="F:transmembrane transporter activity"/>
    <property type="evidence" value="ECO:0007669"/>
    <property type="project" value="InterPro"/>
</dbReference>
<feature type="transmembrane region" description="Helical" evidence="5">
    <location>
        <begin position="12"/>
        <end position="30"/>
    </location>
</feature>
<evidence type="ECO:0000256" key="4">
    <source>
        <dbReference type="SAM" id="MobiDB-lite"/>
    </source>
</evidence>
<dbReference type="InterPro" id="IPR058792">
    <property type="entry name" value="Beta-barrel_RND_2"/>
</dbReference>
<proteinExistence type="inferred from homology"/>
<organism evidence="10 11">
    <name type="scientific">Acinetobacter junii SH205</name>
    <dbReference type="NCBI Taxonomy" id="575587"/>
    <lineage>
        <taxon>Bacteria</taxon>
        <taxon>Pseudomonadati</taxon>
        <taxon>Pseudomonadota</taxon>
        <taxon>Gammaproteobacteria</taxon>
        <taxon>Moraxellales</taxon>
        <taxon>Moraxellaceae</taxon>
        <taxon>Acinetobacter</taxon>
    </lineage>
</organism>
<evidence type="ECO:0000256" key="5">
    <source>
        <dbReference type="SAM" id="Phobius"/>
    </source>
</evidence>
<keyword evidence="5" id="KW-0472">Membrane</keyword>
<feature type="region of interest" description="Disordered" evidence="4">
    <location>
        <begin position="39"/>
        <end position="72"/>
    </location>
</feature>
<evidence type="ECO:0000256" key="3">
    <source>
        <dbReference type="SAM" id="Coils"/>
    </source>
</evidence>
<protein>
    <submittedName>
        <fullName evidence="10">Efflux transporter, RND family, MFP subunit</fullName>
    </submittedName>
</protein>
<dbReference type="HOGENOM" id="CLU_018816_13_0_6"/>
<feature type="coiled-coil region" evidence="3">
    <location>
        <begin position="147"/>
        <end position="205"/>
    </location>
</feature>
<feature type="domain" description="CzcB-like alpha-helical hairpin" evidence="6">
    <location>
        <begin position="149"/>
        <end position="208"/>
    </location>
</feature>
<evidence type="ECO:0000259" key="9">
    <source>
        <dbReference type="Pfam" id="PF25975"/>
    </source>
</evidence>
<dbReference type="Gene3D" id="2.40.30.170">
    <property type="match status" value="1"/>
</dbReference>
<dbReference type="Pfam" id="PF25973">
    <property type="entry name" value="BSH_CzcB"/>
    <property type="match status" value="1"/>
</dbReference>
<evidence type="ECO:0000259" key="6">
    <source>
        <dbReference type="Pfam" id="PF25893"/>
    </source>
</evidence>
<dbReference type="RefSeq" id="WP_005403341.1">
    <property type="nucleotide sequence ID" value="NZ_GG705012.1"/>
</dbReference>
<accession>D0SNI3</accession>
<dbReference type="Gene3D" id="2.40.50.100">
    <property type="match status" value="1"/>
</dbReference>
<evidence type="ECO:0000313" key="11">
    <source>
        <dbReference type="Proteomes" id="UP000018442"/>
    </source>
</evidence>
<dbReference type="GO" id="GO:0030288">
    <property type="term" value="C:outer membrane-bounded periplasmic space"/>
    <property type="evidence" value="ECO:0007669"/>
    <property type="project" value="TreeGrafter"/>
</dbReference>
<feature type="domain" description="CzcB-like barrel-sandwich hybrid" evidence="8">
    <location>
        <begin position="110"/>
        <end position="249"/>
    </location>
</feature>
<keyword evidence="5" id="KW-1133">Transmembrane helix</keyword>
<dbReference type="Gene3D" id="1.10.287.470">
    <property type="entry name" value="Helix hairpin bin"/>
    <property type="match status" value="1"/>
</dbReference>
<evidence type="ECO:0000259" key="7">
    <source>
        <dbReference type="Pfam" id="PF25954"/>
    </source>
</evidence>
<gene>
    <name evidence="10" type="ORF">HMPREF0026_02043</name>
</gene>
<dbReference type="GO" id="GO:0060003">
    <property type="term" value="P:copper ion export"/>
    <property type="evidence" value="ECO:0007669"/>
    <property type="project" value="TreeGrafter"/>
</dbReference>
<dbReference type="Pfam" id="PF25893">
    <property type="entry name" value="HH_CzcB"/>
    <property type="match status" value="1"/>
</dbReference>
<evidence type="ECO:0000256" key="2">
    <source>
        <dbReference type="ARBA" id="ARBA00022448"/>
    </source>
</evidence>
<dbReference type="InterPro" id="IPR051909">
    <property type="entry name" value="MFP_Cation_Efflux"/>
</dbReference>
<dbReference type="Gene3D" id="2.40.420.20">
    <property type="match status" value="1"/>
</dbReference>
<dbReference type="Pfam" id="PF25954">
    <property type="entry name" value="Beta-barrel_RND_2"/>
    <property type="match status" value="1"/>
</dbReference>
<dbReference type="GO" id="GO:0046914">
    <property type="term" value="F:transition metal ion binding"/>
    <property type="evidence" value="ECO:0007669"/>
    <property type="project" value="TreeGrafter"/>
</dbReference>
<dbReference type="Pfam" id="PF25975">
    <property type="entry name" value="CzcB_C"/>
    <property type="match status" value="1"/>
</dbReference>
<dbReference type="AlphaFoldDB" id="D0SNI3"/>
<dbReference type="InterPro" id="IPR058647">
    <property type="entry name" value="BSH_CzcB-like"/>
</dbReference>
<evidence type="ECO:0000256" key="1">
    <source>
        <dbReference type="ARBA" id="ARBA00009477"/>
    </source>
</evidence>
<dbReference type="InterPro" id="IPR058648">
    <property type="entry name" value="HH_CzcB-like"/>
</dbReference>
<keyword evidence="2" id="KW-0813">Transport</keyword>
<sequence>MNIKQKTPSQWLWIVVIAVLTILLAVGLLWNNKSKTAESAAQGEQEHAHQESEKAESAHDENGEEHEAEESLSLTAEQMQQHRVKLAQVALGEVNQVQTFPAKLVVNTDRQAHVSPSFAGRVESVYVELGQQVKRGQALANLLVPDLVDQQANLQIAQTNLELAKQDYERERSLWSQGISAKQDYQRAYNAYRQAQIQVQAARSRLTAFGAGSNSSGRYTLTAPINGVISNKDIVIGENVQLADQLFTIDQLDQLWLEFVMPTVANVNVQPNQQIRFKSLQTGNQFNAQVQSLTTEADAQTGRLQVRAKVLSNAAELRPNLMVNVELQVGSKQSAIRVSAQAIQQVEGKDTVFVAKANQNKGFDFVAVPVQVGQRTQDGQWVEITQGLTAGQSYVAEGSFLLKSELEKGEAAHGH</sequence>